<reference evidence="2" key="1">
    <citation type="submission" date="2021-05" db="EMBL/GenBank/DDBJ databases">
        <title>A free-living protist that lacks canonical eukaryotic 1 DNA replication and segregation systems.</title>
        <authorList>
            <person name="Salas-Leiva D.E."/>
            <person name="Tromer E.C."/>
            <person name="Curtis B.A."/>
            <person name="Jerlstrom-Hultqvist J."/>
            <person name="Kolisko M."/>
            <person name="Yi Z."/>
            <person name="Salas-Leiva J.S."/>
            <person name="Gallot-Lavallee L."/>
            <person name="Kops G.J.P.L."/>
            <person name="Archibald J.M."/>
            <person name="Simpson A.G.B."/>
            <person name="Roger A.J."/>
        </authorList>
    </citation>
    <scope>NUCLEOTIDE SEQUENCE</scope>
    <source>
        <strain evidence="2">BICM</strain>
    </source>
</reference>
<dbReference type="EMBL" id="JAHDYR010000012">
    <property type="protein sequence ID" value="KAG9395322.1"/>
    <property type="molecule type" value="Genomic_DNA"/>
</dbReference>
<dbReference type="AlphaFoldDB" id="A0A8J6BDN9"/>
<keyword evidence="1" id="KW-0812">Transmembrane</keyword>
<keyword evidence="1" id="KW-1133">Transmembrane helix</keyword>
<organism evidence="2 3">
    <name type="scientific">Carpediemonas membranifera</name>
    <dbReference type="NCBI Taxonomy" id="201153"/>
    <lineage>
        <taxon>Eukaryota</taxon>
        <taxon>Metamonada</taxon>
        <taxon>Carpediemonas-like organisms</taxon>
        <taxon>Carpediemonas</taxon>
    </lineage>
</organism>
<comment type="caution">
    <text evidence="2">The sequence shown here is derived from an EMBL/GenBank/DDBJ whole genome shotgun (WGS) entry which is preliminary data.</text>
</comment>
<keyword evidence="3" id="KW-1185">Reference proteome</keyword>
<evidence type="ECO:0000256" key="1">
    <source>
        <dbReference type="SAM" id="Phobius"/>
    </source>
</evidence>
<protein>
    <submittedName>
        <fullName evidence="2">Uncharacterized protein</fullName>
    </submittedName>
</protein>
<name>A0A8J6BDN9_9EUKA</name>
<keyword evidence="1" id="KW-0472">Membrane</keyword>
<accession>A0A8J6BDN9</accession>
<evidence type="ECO:0000313" key="2">
    <source>
        <dbReference type="EMBL" id="KAG9395322.1"/>
    </source>
</evidence>
<sequence>MPKAGKRFLRRLLPISVRSSWSLLPLSFRIFWPRCLPLLLPLPLLLARSVSALAAKRPKSNATITTAVREKLLSSVPLEGFELPPFTEFDGVLTPFVTEHVNNYVNWVDFPFQSVFDAIETGGFAQFDVGPLKTLARQVRDLRIDHSVLKSIALYYKLGPASDRDIMSRCPDGDMSITGTGASHRLVSPALIKYLMGGRIGVSETELRLSLHRLTIMTFAPAYYRLVYVASSRGADVSAIWGYLVRNLAHGLPALPPRLVGLSLQASDPEREYELEAIVGHDFNREGVLLLFIAYVGFPGLSIVAVDRELARLDITREFLRAHKLTKHCPSSWFK</sequence>
<gene>
    <name evidence="2" type="ORF">J8273_0557</name>
</gene>
<evidence type="ECO:0000313" key="3">
    <source>
        <dbReference type="Proteomes" id="UP000717585"/>
    </source>
</evidence>
<dbReference type="Proteomes" id="UP000717585">
    <property type="component" value="Unassembled WGS sequence"/>
</dbReference>
<feature type="transmembrane region" description="Helical" evidence="1">
    <location>
        <begin position="287"/>
        <end position="306"/>
    </location>
</feature>
<proteinExistence type="predicted"/>